<accession>A0A8J4H0P6</accession>
<organism evidence="1 2">
    <name type="scientific">Xylanibacillus composti</name>
    <dbReference type="NCBI Taxonomy" id="1572762"/>
    <lineage>
        <taxon>Bacteria</taxon>
        <taxon>Bacillati</taxon>
        <taxon>Bacillota</taxon>
        <taxon>Bacilli</taxon>
        <taxon>Bacillales</taxon>
        <taxon>Paenibacillaceae</taxon>
        <taxon>Xylanibacillus</taxon>
    </lineage>
</organism>
<evidence type="ECO:0000313" key="1">
    <source>
        <dbReference type="EMBL" id="GIQ67405.1"/>
    </source>
</evidence>
<dbReference type="EMBL" id="BOVK01000003">
    <property type="protein sequence ID" value="GIQ67405.1"/>
    <property type="molecule type" value="Genomic_DNA"/>
</dbReference>
<name>A0A8J4H0P6_9BACL</name>
<dbReference type="AlphaFoldDB" id="A0A8J4H0P6"/>
<comment type="caution">
    <text evidence="1">The sequence shown here is derived from an EMBL/GenBank/DDBJ whole genome shotgun (WGS) entry which is preliminary data.</text>
</comment>
<dbReference type="Proteomes" id="UP000677918">
    <property type="component" value="Unassembled WGS sequence"/>
</dbReference>
<keyword evidence="2" id="KW-1185">Reference proteome</keyword>
<reference evidence="1" key="1">
    <citation type="submission" date="2021-04" db="EMBL/GenBank/DDBJ databases">
        <title>Draft genome sequence of Xylanibacillus composti strain K13.</title>
        <authorList>
            <person name="Uke A."/>
            <person name="Chhe C."/>
            <person name="Baramee S."/>
            <person name="Kosugi A."/>
        </authorList>
    </citation>
    <scope>NUCLEOTIDE SEQUENCE</scope>
    <source>
        <strain evidence="1">K13</strain>
    </source>
</reference>
<proteinExistence type="predicted"/>
<evidence type="ECO:0000313" key="2">
    <source>
        <dbReference type="Proteomes" id="UP000677918"/>
    </source>
</evidence>
<protein>
    <submittedName>
        <fullName evidence="1">Uncharacterized protein</fullName>
    </submittedName>
</protein>
<dbReference type="RefSeq" id="WP_213410000.1">
    <property type="nucleotide sequence ID" value="NZ_BOVK01000003.1"/>
</dbReference>
<sequence>MSTNPLELVLQGKTQQEVAKHLHLSRSAIGMAATGRRKIPDECEPKLARMNWRAALQIASERSGGYIGNILDTYSNRNIDFHPASLIQWLIAEMTEAKQTLGGLVLAKMDPQKKKAFIEEMLMELEDVSELIDGMKGTFAEEFGIDLYGLLARRKQMIADGQR</sequence>
<gene>
    <name evidence="1" type="ORF">XYCOK13_02290</name>
</gene>